<evidence type="ECO:0000256" key="4">
    <source>
        <dbReference type="ARBA" id="ARBA00022723"/>
    </source>
</evidence>
<evidence type="ECO:0000256" key="3">
    <source>
        <dbReference type="ARBA" id="ARBA00007769"/>
    </source>
</evidence>
<name>A0A9P8EZ45_AURME</name>
<dbReference type="Gene3D" id="3.40.718.10">
    <property type="entry name" value="Isopropylmalate Dehydrogenase"/>
    <property type="match status" value="1"/>
</dbReference>
<evidence type="ECO:0000256" key="6">
    <source>
        <dbReference type="ARBA" id="ARBA00023027"/>
    </source>
</evidence>
<organism evidence="9 10">
    <name type="scientific">Aureobasidium melanogenum</name>
    <name type="common">Aureobasidium pullulans var. melanogenum</name>
    <dbReference type="NCBI Taxonomy" id="46634"/>
    <lineage>
        <taxon>Eukaryota</taxon>
        <taxon>Fungi</taxon>
        <taxon>Dikarya</taxon>
        <taxon>Ascomycota</taxon>
        <taxon>Pezizomycotina</taxon>
        <taxon>Dothideomycetes</taxon>
        <taxon>Dothideomycetidae</taxon>
        <taxon>Dothideales</taxon>
        <taxon>Saccotheciaceae</taxon>
        <taxon>Aureobasidium</taxon>
    </lineage>
</organism>
<comment type="cofactor">
    <cofactor evidence="1">
        <name>Mn(2+)</name>
        <dbReference type="ChEBI" id="CHEBI:29035"/>
    </cofactor>
</comment>
<feature type="non-terminal residue" evidence="9">
    <location>
        <position position="80"/>
    </location>
</feature>
<keyword evidence="10" id="KW-1185">Reference proteome</keyword>
<evidence type="ECO:0000256" key="7">
    <source>
        <dbReference type="ARBA" id="ARBA00023211"/>
    </source>
</evidence>
<feature type="domain" description="Isopropylmalate dehydrogenase-like" evidence="8">
    <location>
        <begin position="8"/>
        <end position="80"/>
    </location>
</feature>
<evidence type="ECO:0000256" key="1">
    <source>
        <dbReference type="ARBA" id="ARBA00001936"/>
    </source>
</evidence>
<dbReference type="AlphaFoldDB" id="A0A9P8EZ45"/>
<dbReference type="InterPro" id="IPR050501">
    <property type="entry name" value="ICDH/IPMDH"/>
</dbReference>
<keyword evidence="4" id="KW-0479">Metal-binding</keyword>
<keyword evidence="6" id="KW-0520">NAD</keyword>
<comment type="similarity">
    <text evidence="3">Belongs to the isocitrate and isopropylmalate dehydrogenases family.</text>
</comment>
<dbReference type="InterPro" id="IPR024084">
    <property type="entry name" value="IsoPropMal-DH-like_dom"/>
</dbReference>
<dbReference type="Pfam" id="PF00180">
    <property type="entry name" value="Iso_dh"/>
    <property type="match status" value="1"/>
</dbReference>
<reference evidence="9" key="1">
    <citation type="journal article" date="2021" name="J Fungi (Basel)">
        <title>Virulence traits and population genomics of the black yeast Aureobasidium melanogenum.</title>
        <authorList>
            <person name="Cernosa A."/>
            <person name="Sun X."/>
            <person name="Gostincar C."/>
            <person name="Fang C."/>
            <person name="Gunde-Cimerman N."/>
            <person name="Song Z."/>
        </authorList>
    </citation>
    <scope>NUCLEOTIDE SEQUENCE</scope>
    <source>
        <strain evidence="9">EXF-9298</strain>
    </source>
</reference>
<dbReference type="GO" id="GO:0016491">
    <property type="term" value="F:oxidoreductase activity"/>
    <property type="evidence" value="ECO:0007669"/>
    <property type="project" value="UniProtKB-KW"/>
</dbReference>
<keyword evidence="5" id="KW-0560">Oxidoreductase</keyword>
<evidence type="ECO:0000256" key="5">
    <source>
        <dbReference type="ARBA" id="ARBA00023002"/>
    </source>
</evidence>
<comment type="caution">
    <text evidence="9">The sequence shown here is derived from an EMBL/GenBank/DDBJ whole genome shotgun (WGS) entry which is preliminary data.</text>
</comment>
<sequence>MSSTQTFKIASIPGDGIGTEITEAAIQVLDKLAGVDGSFNFDYTHFDWSSKAYKERGWYMPPDGMDQLQKHDAIYFGAVG</sequence>
<dbReference type="PANTHER" id="PTHR43275">
    <property type="entry name" value="D-MALATE DEHYDROGENASE [DECARBOXYLATING]"/>
    <property type="match status" value="1"/>
</dbReference>
<dbReference type="Proteomes" id="UP000729357">
    <property type="component" value="Unassembled WGS sequence"/>
</dbReference>
<evidence type="ECO:0000259" key="8">
    <source>
        <dbReference type="Pfam" id="PF00180"/>
    </source>
</evidence>
<dbReference type="EMBL" id="JAHFXS010009017">
    <property type="protein sequence ID" value="KAG9917983.1"/>
    <property type="molecule type" value="Genomic_DNA"/>
</dbReference>
<dbReference type="PANTHER" id="PTHR43275:SF1">
    <property type="entry name" value="D-MALATE DEHYDROGENASE [DECARBOXYLATING]"/>
    <property type="match status" value="1"/>
</dbReference>
<evidence type="ECO:0000313" key="9">
    <source>
        <dbReference type="EMBL" id="KAG9917983.1"/>
    </source>
</evidence>
<comment type="cofactor">
    <cofactor evidence="2">
        <name>Mg(2+)</name>
        <dbReference type="ChEBI" id="CHEBI:18420"/>
    </cofactor>
</comment>
<evidence type="ECO:0000313" key="10">
    <source>
        <dbReference type="Proteomes" id="UP000729357"/>
    </source>
</evidence>
<keyword evidence="7" id="KW-0464">Manganese</keyword>
<proteinExistence type="inferred from homology"/>
<dbReference type="GO" id="GO:0046872">
    <property type="term" value="F:metal ion binding"/>
    <property type="evidence" value="ECO:0007669"/>
    <property type="project" value="UniProtKB-KW"/>
</dbReference>
<accession>A0A9P8EZ45</accession>
<dbReference type="SUPFAM" id="SSF53659">
    <property type="entry name" value="Isocitrate/Isopropylmalate dehydrogenase-like"/>
    <property type="match status" value="1"/>
</dbReference>
<gene>
    <name evidence="9" type="ORF">KCU98_g22691</name>
</gene>
<protein>
    <recommendedName>
        <fullName evidence="8">Isopropylmalate dehydrogenase-like domain-containing protein</fullName>
    </recommendedName>
</protein>
<reference evidence="9" key="2">
    <citation type="submission" date="2021-08" db="EMBL/GenBank/DDBJ databases">
        <authorList>
            <person name="Gostincar C."/>
            <person name="Sun X."/>
            <person name="Song Z."/>
            <person name="Gunde-Cimerman N."/>
        </authorList>
    </citation>
    <scope>NUCLEOTIDE SEQUENCE</scope>
    <source>
        <strain evidence="9">EXF-9298</strain>
    </source>
</reference>
<evidence type="ECO:0000256" key="2">
    <source>
        <dbReference type="ARBA" id="ARBA00001946"/>
    </source>
</evidence>